<feature type="region of interest" description="Disordered" evidence="1">
    <location>
        <begin position="18"/>
        <end position="42"/>
    </location>
</feature>
<name>A0A4D9D3N7_9STRA</name>
<accession>A0A4D9D3N7</accession>
<gene>
    <name evidence="2" type="ORF">NSK_002360</name>
</gene>
<protein>
    <recommendedName>
        <fullName evidence="4">F-box domain-containing protein</fullName>
    </recommendedName>
</protein>
<dbReference type="OrthoDB" id="192402at2759"/>
<dbReference type="AlphaFoldDB" id="A0A4D9D3N7"/>
<evidence type="ECO:0000256" key="1">
    <source>
        <dbReference type="SAM" id="MobiDB-lite"/>
    </source>
</evidence>
<dbReference type="EMBL" id="SDOX01000009">
    <property type="protein sequence ID" value="TFJ86152.1"/>
    <property type="molecule type" value="Genomic_DNA"/>
</dbReference>
<keyword evidence="3" id="KW-1185">Reference proteome</keyword>
<organism evidence="2 3">
    <name type="scientific">Nannochloropsis salina CCMP1776</name>
    <dbReference type="NCBI Taxonomy" id="1027361"/>
    <lineage>
        <taxon>Eukaryota</taxon>
        <taxon>Sar</taxon>
        <taxon>Stramenopiles</taxon>
        <taxon>Ochrophyta</taxon>
        <taxon>Eustigmatophyceae</taxon>
        <taxon>Eustigmatales</taxon>
        <taxon>Monodopsidaceae</taxon>
        <taxon>Microchloropsis</taxon>
        <taxon>Microchloropsis salina</taxon>
    </lineage>
</organism>
<dbReference type="Proteomes" id="UP000355283">
    <property type="component" value="Unassembled WGS sequence"/>
</dbReference>
<evidence type="ECO:0008006" key="4">
    <source>
        <dbReference type="Google" id="ProtNLM"/>
    </source>
</evidence>
<dbReference type="SUPFAM" id="SSF81383">
    <property type="entry name" value="F-box domain"/>
    <property type="match status" value="1"/>
</dbReference>
<evidence type="ECO:0000313" key="2">
    <source>
        <dbReference type="EMBL" id="TFJ86152.1"/>
    </source>
</evidence>
<sequence length="458" mass="50039">MLAGTGIEARTLLDAGREYAPATRSNSDHARGEGPGEVEEESYAHTQKGMNAITNALRHMLVEKLKPGSATSVVNDDAVLQEIWDFLLQPGAGGRVQLSILALVSRQWKALAVADTFWRPISFDLFPAWPEGRKEAHGGKDWKKEAQERVRSDIEAKGIVQRLSAPAAETEVESMRSSLSSLSPASSYTRDSSSTGLSPAILAAFPPGGTILSTNTPRTGCRAQVMAYGKAVGNPRFRTASAWQKDINMVFEVTDTADNCRLFYGEGPIQVSAGQNVTLRLAGACRFEVSAPFSAADRDQELGRFPTVREYFKYGHGLEYSANLRVRVVLCDHRSGRLALLYQSDKTAKRHAKTPNAPYWQDFLPGRSFYIWDPDTVCFGSEGQIKLAAAFYVVPADEDGVVGREVGVEDGELERRRMYKVAGGNAEEYATHASFVSLDFNTADGDTVGRFINSLLAP</sequence>
<dbReference type="InterPro" id="IPR036047">
    <property type="entry name" value="F-box-like_dom_sf"/>
</dbReference>
<proteinExistence type="predicted"/>
<reference evidence="2 3" key="1">
    <citation type="submission" date="2019-01" db="EMBL/GenBank/DDBJ databases">
        <title>Nuclear Genome Assembly of the Microalgal Biofuel strain Nannochloropsis salina CCMP1776.</title>
        <authorList>
            <person name="Hovde B."/>
        </authorList>
    </citation>
    <scope>NUCLEOTIDE SEQUENCE [LARGE SCALE GENOMIC DNA]</scope>
    <source>
        <strain evidence="2 3">CCMP1776</strain>
    </source>
</reference>
<evidence type="ECO:0000313" key="3">
    <source>
        <dbReference type="Proteomes" id="UP000355283"/>
    </source>
</evidence>
<comment type="caution">
    <text evidence="2">The sequence shown here is derived from an EMBL/GenBank/DDBJ whole genome shotgun (WGS) entry which is preliminary data.</text>
</comment>